<evidence type="ECO:0000313" key="3">
    <source>
        <dbReference type="Proteomes" id="UP000095597"/>
    </source>
</evidence>
<proteinExistence type="predicted"/>
<gene>
    <name evidence="2" type="ORF">ERS852573_01385</name>
</gene>
<accession>A0A173T519</accession>
<evidence type="ECO:0000256" key="1">
    <source>
        <dbReference type="SAM" id="MobiDB-lite"/>
    </source>
</evidence>
<dbReference type="Proteomes" id="UP000095597">
    <property type="component" value="Unassembled WGS sequence"/>
</dbReference>
<evidence type="ECO:0000313" key="2">
    <source>
        <dbReference type="EMBL" id="CUM97540.1"/>
    </source>
</evidence>
<feature type="compositionally biased region" description="Basic and acidic residues" evidence="1">
    <location>
        <begin position="12"/>
        <end position="23"/>
    </location>
</feature>
<name>A0A173T519_9FIRM</name>
<reference evidence="2 3" key="1">
    <citation type="submission" date="2015-09" db="EMBL/GenBank/DDBJ databases">
        <authorList>
            <consortium name="Pathogen Informatics"/>
        </authorList>
    </citation>
    <scope>NUCLEOTIDE SEQUENCE [LARGE SCALE GENOMIC DNA]</scope>
    <source>
        <strain evidence="2 3">2789STDY5834961</strain>
    </source>
</reference>
<dbReference type="EMBL" id="CYXO01000006">
    <property type="protein sequence ID" value="CUM97540.1"/>
    <property type="molecule type" value="Genomic_DNA"/>
</dbReference>
<sequence>MASRPFQFLEKNAPKSERERPSTLRDWPPCPPIQRDGGWRSRPGVNPFISALTVARCLADFPGVWPQLRDILSTSRSVGRGTGAFIYALSADENRPALAAPRHTSTALFSCRFKCPCPPRRQRHFHGNADRAYNTLHFASQSCVPNGGVAPFGNPHKKRRYATPPRGAYRLFLLSSPPAVSVEQKSAWEWCGIFI</sequence>
<feature type="region of interest" description="Disordered" evidence="1">
    <location>
        <begin position="1"/>
        <end position="39"/>
    </location>
</feature>
<organism evidence="2 3">
    <name type="scientific">Dorea longicatena</name>
    <dbReference type="NCBI Taxonomy" id="88431"/>
    <lineage>
        <taxon>Bacteria</taxon>
        <taxon>Bacillati</taxon>
        <taxon>Bacillota</taxon>
        <taxon>Clostridia</taxon>
        <taxon>Lachnospirales</taxon>
        <taxon>Lachnospiraceae</taxon>
        <taxon>Dorea</taxon>
    </lineage>
</organism>
<protein>
    <submittedName>
        <fullName evidence="2">Uncharacterized protein</fullName>
    </submittedName>
</protein>
<dbReference type="AlphaFoldDB" id="A0A173T519"/>